<dbReference type="EMBL" id="CP039345">
    <property type="protein sequence ID" value="QCD79668.1"/>
    <property type="molecule type" value="Genomic_DNA"/>
</dbReference>
<sequence>MACSCCHGGVTARVWSAVFVASGDGAASGAVLLRCYAASWWLPWDSCWRCTHVEIEMVLRTCAGATSTGLVRWVAAFAQWCKRLKMVELRCRRAECKWCGAEMENGDGGGLVFRNMDVGARCCGAALRWLTEELR</sequence>
<protein>
    <submittedName>
        <fullName evidence="1">Uncharacterized protein</fullName>
    </submittedName>
</protein>
<dbReference type="Proteomes" id="UP000501690">
    <property type="component" value="Linkage Group LG1"/>
</dbReference>
<accession>A0A4D6KPQ7</accession>
<proteinExistence type="predicted"/>
<reference evidence="1 2" key="1">
    <citation type="submission" date="2019-04" db="EMBL/GenBank/DDBJ databases">
        <title>An improved genome assembly and genetic linkage map for asparagus bean, Vigna unguiculata ssp. sesquipedialis.</title>
        <authorList>
            <person name="Xia Q."/>
            <person name="Zhang R."/>
            <person name="Dong Y."/>
        </authorList>
    </citation>
    <scope>NUCLEOTIDE SEQUENCE [LARGE SCALE GENOMIC DNA]</scope>
    <source>
        <tissue evidence="1">Leaf</tissue>
    </source>
</reference>
<name>A0A4D6KPQ7_VIGUN</name>
<evidence type="ECO:0000313" key="1">
    <source>
        <dbReference type="EMBL" id="QCD79668.1"/>
    </source>
</evidence>
<dbReference type="AlphaFoldDB" id="A0A4D6KPQ7"/>
<organism evidence="1 2">
    <name type="scientific">Vigna unguiculata</name>
    <name type="common">Cowpea</name>
    <dbReference type="NCBI Taxonomy" id="3917"/>
    <lineage>
        <taxon>Eukaryota</taxon>
        <taxon>Viridiplantae</taxon>
        <taxon>Streptophyta</taxon>
        <taxon>Embryophyta</taxon>
        <taxon>Tracheophyta</taxon>
        <taxon>Spermatophyta</taxon>
        <taxon>Magnoliopsida</taxon>
        <taxon>eudicotyledons</taxon>
        <taxon>Gunneridae</taxon>
        <taxon>Pentapetalae</taxon>
        <taxon>rosids</taxon>
        <taxon>fabids</taxon>
        <taxon>Fabales</taxon>
        <taxon>Fabaceae</taxon>
        <taxon>Papilionoideae</taxon>
        <taxon>50 kb inversion clade</taxon>
        <taxon>NPAAA clade</taxon>
        <taxon>indigoferoid/millettioid clade</taxon>
        <taxon>Phaseoleae</taxon>
        <taxon>Vigna</taxon>
    </lineage>
</organism>
<gene>
    <name evidence="1" type="ORF">DEO72_LG1g3315</name>
</gene>
<evidence type="ECO:0000313" key="2">
    <source>
        <dbReference type="Proteomes" id="UP000501690"/>
    </source>
</evidence>
<keyword evidence="2" id="KW-1185">Reference proteome</keyword>